<feature type="repeat" description="WD" evidence="4">
    <location>
        <begin position="1"/>
        <end position="30"/>
    </location>
</feature>
<dbReference type="PANTHER" id="PTHR10063:SF11">
    <property type="entry name" value="RHO GTPASE-ACTIVATING PROTEIN CG5521-RELATED"/>
    <property type="match status" value="1"/>
</dbReference>
<dbReference type="InterPro" id="IPR019775">
    <property type="entry name" value="WD40_repeat_CS"/>
</dbReference>
<dbReference type="FunFam" id="3.40.50.11210:FF:000001">
    <property type="entry name" value="Ral GTPase-activating protein subunit alpha-1 isoform 1"/>
    <property type="match status" value="1"/>
</dbReference>
<dbReference type="GO" id="GO:0005096">
    <property type="term" value="F:GTPase activator activity"/>
    <property type="evidence" value="ECO:0007669"/>
    <property type="project" value="UniProtKB-KW"/>
</dbReference>
<dbReference type="InterPro" id="IPR035974">
    <property type="entry name" value="Rap/Ran-GAP_sf"/>
</dbReference>
<dbReference type="Proteomes" id="UP000054495">
    <property type="component" value="Unassembled WGS sequence"/>
</dbReference>
<evidence type="ECO:0000313" key="7">
    <source>
        <dbReference type="EMBL" id="EPB70894.1"/>
    </source>
</evidence>
<dbReference type="PROSITE" id="PS50085">
    <property type="entry name" value="RAPGAP"/>
    <property type="match status" value="1"/>
</dbReference>
<evidence type="ECO:0000256" key="2">
    <source>
        <dbReference type="ARBA" id="ARBA00022574"/>
    </source>
</evidence>
<dbReference type="PROSITE" id="PS00678">
    <property type="entry name" value="WD_REPEATS_1"/>
    <property type="match status" value="2"/>
</dbReference>
<evidence type="ECO:0000256" key="5">
    <source>
        <dbReference type="SAM" id="MobiDB-lite"/>
    </source>
</evidence>
<dbReference type="InterPro" id="IPR016024">
    <property type="entry name" value="ARM-type_fold"/>
</dbReference>
<dbReference type="InterPro" id="IPR011047">
    <property type="entry name" value="Quinoprotein_ADH-like_sf"/>
</dbReference>
<evidence type="ECO:0000313" key="8">
    <source>
        <dbReference type="Proteomes" id="UP000054495"/>
    </source>
</evidence>
<dbReference type="PANTHER" id="PTHR10063">
    <property type="entry name" value="TUBERIN"/>
    <property type="match status" value="1"/>
</dbReference>
<dbReference type="SUPFAM" id="SSF111347">
    <property type="entry name" value="Rap/Ran-GAP"/>
    <property type="match status" value="1"/>
</dbReference>
<sequence length="1508" mass="169051">MTEVHSLMASASYDQTVRIWDVGSGRHVTTIPHSDSQVNAMAFTPNGYQLAVAAFQKVRIYDMTSLKPPNHINPIAQSRWMFTGGEDHSCRVYEMRVNQLVCQRVFDNLDPVTSVVIHGNQVELFIADQAGQVYVWDLRRDGHMQLPMPPLSYQEFVTNLAIHPSANMLAGITNRGYLIVWDLSNGSDEWAQKQNYIERTTETVARLRLDDTGKRPIHKSYGLSCRYSPDGRTLVTTGADNTIHVLDSLDCVQKSSIDAGCDWNWNSAFTCDSRLLFTGGSDNRVKLWDVDSGQMVMKYDGHTKPITALCVSDVPLRDSVSRVKHLKILLDSLSTHEKRQLIEEHSFETFHLVDELLLSADIVANPQGAVEGESGLWTLEQILCYAPELVGNGWQRHAIEALLKKALYPRNLLAIRKIAIRLFLIFYQSLSVFGKATEDLDRVFQCLLPYFPLKDGQNTEAVLQQYCHSAGTVHWSDRSMGSPTTPGTSVSNAKERAQMLQVYLDKFLEYCTRETSRIEWSDEKKRFQCASFIIDRVINLYIAECFSDLEANGVDIFGGWEGADDTVEALDTADPIVIARYWLIRWVNNLAAVRQQPSSQWHPGVLLYHDALFASHKATNTALSLMREAMTLPLPCSNVIQKVVATLSAWLLQYEIPPFVASDEVPVETSSLLLINMLLSFFQSPYLLQPGDRLQSAITTSYSILRACRDLASHRLNLPRPLSVRVWSELMYRLCQSAARVCSHSDKYSQEMSAAFAMTVLSNMVMIKAVRNIDIDDKLWDEVNNVFLHGIWIQMAQQWSRISHSVTRALILHLAHVDIFTQEDLDRANQGSTSAKKNEVAAENEAGEENSVDTESTGDNSSFMEGDDITNAVSTWNGNPTIWLQVWRRFMCVLGPHCVSSANALIAVETLSNTIHNLLSANLDPLAHWIASRLVHTPVNLLPHCIASLGTILHSSRKPSSILQAHILHAFIRLIKAGDPQLAPSDISLTHALLCVNALCMLIIQRGDSDLLAKMFSVLQTHRCGPNLLPVLCSCLESLFKVSKNPAALQVILRTIPTLRDDRLRTEVQWAIASLALANSLKSDLPQITKTFLADKQKLLEGAVLTMEGQFPLPGFNVAKWNSVESTPAKQNDTQVFIQRNSAIIGVNKDQQLEITSRTVVGRHCWILEPHKSERKECRNVNAWLQKEAQRGRRAGRESVGILGAMDDPFDSLPRPNNATTNNCSPDWMNILESSRRQPQPLKPVPPSNGKPAISGLHEWRSFSASLGFVPNVADVPSNFSRDLKHLDQTCAREVHKVAVIYVADGQEDKQSILSNTSASPCFDRFVSELGWQVCIGKGHEGYPGGLPYDTTAPYYASPDTELIFHVSTHLSGDVTQKWKHIGNDEVHVVWSEHSKPYRRETIATKFCDVLIVLERADDKTYRVRVETVSALEFGPLYDGALVGGEELAELVRLTVINASRAYRLARKDHIRPLRHREHVFAHDTMRHMKKVRLSDAINALYIPTMTA</sequence>
<dbReference type="InterPro" id="IPR000331">
    <property type="entry name" value="Rap/Ran_GAP_dom"/>
</dbReference>
<evidence type="ECO:0000256" key="3">
    <source>
        <dbReference type="ARBA" id="ARBA00022737"/>
    </source>
</evidence>
<gene>
    <name evidence="7" type="ORF">ANCCEY_10018</name>
</gene>
<dbReference type="EMBL" id="KE125154">
    <property type="protein sequence ID" value="EPB70894.1"/>
    <property type="molecule type" value="Genomic_DNA"/>
</dbReference>
<accession>A0A0D6LG05</accession>
<proteinExistence type="predicted"/>
<dbReference type="SUPFAM" id="SSF48371">
    <property type="entry name" value="ARM repeat"/>
    <property type="match status" value="1"/>
</dbReference>
<organism evidence="7 8">
    <name type="scientific">Ancylostoma ceylanicum</name>
    <dbReference type="NCBI Taxonomy" id="53326"/>
    <lineage>
        <taxon>Eukaryota</taxon>
        <taxon>Metazoa</taxon>
        <taxon>Ecdysozoa</taxon>
        <taxon>Nematoda</taxon>
        <taxon>Chromadorea</taxon>
        <taxon>Rhabditida</taxon>
        <taxon>Rhabditina</taxon>
        <taxon>Rhabditomorpha</taxon>
        <taxon>Strongyloidea</taxon>
        <taxon>Ancylostomatidae</taxon>
        <taxon>Ancylostomatinae</taxon>
        <taxon>Ancylostoma</taxon>
    </lineage>
</organism>
<dbReference type="SUPFAM" id="SSF50998">
    <property type="entry name" value="Quinoprotein alcohol dehydrogenase-like"/>
    <property type="match status" value="1"/>
</dbReference>
<dbReference type="InterPro" id="IPR001680">
    <property type="entry name" value="WD40_rpt"/>
</dbReference>
<keyword evidence="8" id="KW-1185">Reference proteome</keyword>
<dbReference type="InterPro" id="IPR027107">
    <property type="entry name" value="Tuberin/Ral-act_asu"/>
</dbReference>
<keyword evidence="3" id="KW-0677">Repeat</keyword>
<feature type="domain" description="Rap-GAP" evidence="6">
    <location>
        <begin position="1284"/>
        <end position="1484"/>
    </location>
</feature>
<dbReference type="GO" id="GO:0005634">
    <property type="term" value="C:nucleus"/>
    <property type="evidence" value="ECO:0007669"/>
    <property type="project" value="InterPro"/>
</dbReference>
<reference evidence="7 8" key="1">
    <citation type="submission" date="2013-05" db="EMBL/GenBank/DDBJ databases">
        <title>Draft genome of the parasitic nematode Anyclostoma ceylanicum.</title>
        <authorList>
            <person name="Mitreva M."/>
        </authorList>
    </citation>
    <scope>NUCLEOTIDE SEQUENCE [LARGE SCALE GENOMIC DNA]</scope>
</reference>
<dbReference type="GO" id="GO:0005737">
    <property type="term" value="C:cytoplasm"/>
    <property type="evidence" value="ECO:0007669"/>
    <property type="project" value="TreeGrafter"/>
</dbReference>
<dbReference type="PROSITE" id="PS50082">
    <property type="entry name" value="WD_REPEATS_2"/>
    <property type="match status" value="2"/>
</dbReference>
<keyword evidence="2 4" id="KW-0853">WD repeat</keyword>
<evidence type="ECO:0000256" key="4">
    <source>
        <dbReference type="PROSITE-ProRule" id="PRU00221"/>
    </source>
</evidence>
<feature type="repeat" description="WD" evidence="4">
    <location>
        <begin position="268"/>
        <end position="298"/>
    </location>
</feature>
<dbReference type="Gene3D" id="3.40.50.11210">
    <property type="entry name" value="Rap/Ran-GAP"/>
    <property type="match status" value="1"/>
</dbReference>
<name>A0A0D6LG05_9BILA</name>
<keyword evidence="1" id="KW-0343">GTPase activation</keyword>
<evidence type="ECO:0000259" key="6">
    <source>
        <dbReference type="PROSITE" id="PS50085"/>
    </source>
</evidence>
<dbReference type="Gene3D" id="2.130.10.10">
    <property type="entry name" value="YVTN repeat-like/Quinoprotein amine dehydrogenase"/>
    <property type="match status" value="1"/>
</dbReference>
<protein>
    <recommendedName>
        <fullName evidence="6">Rap-GAP domain-containing protein</fullName>
    </recommendedName>
</protein>
<dbReference type="InterPro" id="IPR015943">
    <property type="entry name" value="WD40/YVTN_repeat-like_dom_sf"/>
</dbReference>
<dbReference type="Pfam" id="PF02145">
    <property type="entry name" value="Rap_GAP"/>
    <property type="match status" value="1"/>
</dbReference>
<dbReference type="SMART" id="SM00320">
    <property type="entry name" value="WD40"/>
    <property type="match status" value="5"/>
</dbReference>
<dbReference type="GO" id="GO:0051056">
    <property type="term" value="P:regulation of small GTPase mediated signal transduction"/>
    <property type="evidence" value="ECO:0007669"/>
    <property type="project" value="InterPro"/>
</dbReference>
<evidence type="ECO:0000256" key="1">
    <source>
        <dbReference type="ARBA" id="ARBA00022468"/>
    </source>
</evidence>
<dbReference type="Pfam" id="PF00400">
    <property type="entry name" value="WD40"/>
    <property type="match status" value="3"/>
</dbReference>
<feature type="region of interest" description="Disordered" evidence="5">
    <location>
        <begin position="830"/>
        <end position="864"/>
    </location>
</feature>
<feature type="compositionally biased region" description="Polar residues" evidence="5">
    <location>
        <begin position="853"/>
        <end position="863"/>
    </location>
</feature>